<dbReference type="PANTHER" id="PTHR10291">
    <property type="entry name" value="DEHYDRODOLICHYL DIPHOSPHATE SYNTHASE FAMILY MEMBER"/>
    <property type="match status" value="1"/>
</dbReference>
<dbReference type="InterPro" id="IPR018520">
    <property type="entry name" value="UPP_synth-like_CS"/>
</dbReference>
<dbReference type="InterPro" id="IPR001441">
    <property type="entry name" value="UPP_synth-like"/>
</dbReference>
<dbReference type="SUPFAM" id="SSF64005">
    <property type="entry name" value="Undecaprenyl diphosphate synthase"/>
    <property type="match status" value="1"/>
</dbReference>
<keyword evidence="2" id="KW-0808">Transferase</keyword>
<feature type="region of interest" description="Disordered" evidence="3">
    <location>
        <begin position="226"/>
        <end position="339"/>
    </location>
</feature>
<keyword evidence="4" id="KW-0812">Transmembrane</keyword>
<feature type="transmembrane region" description="Helical" evidence="4">
    <location>
        <begin position="153"/>
        <end position="173"/>
    </location>
</feature>
<dbReference type="NCBIfam" id="TIGR00055">
    <property type="entry name" value="uppS"/>
    <property type="match status" value="1"/>
</dbReference>
<dbReference type="HAMAP" id="MF_01139">
    <property type="entry name" value="ISPT"/>
    <property type="match status" value="1"/>
</dbReference>
<dbReference type="InterPro" id="IPR036424">
    <property type="entry name" value="UPP_synth-like_sf"/>
</dbReference>
<feature type="compositionally biased region" description="Polar residues" evidence="3">
    <location>
        <begin position="261"/>
        <end position="282"/>
    </location>
</feature>
<protein>
    <recommendedName>
        <fullName evidence="6">Alkyl transferase</fullName>
    </recommendedName>
</protein>
<dbReference type="EMBL" id="HBIX01000119">
    <property type="protein sequence ID" value="CAE0707385.1"/>
    <property type="molecule type" value="Transcribed_RNA"/>
</dbReference>
<dbReference type="Pfam" id="PF01255">
    <property type="entry name" value="Prenyltransf"/>
    <property type="match status" value="1"/>
</dbReference>
<reference evidence="5" key="1">
    <citation type="submission" date="2021-01" db="EMBL/GenBank/DDBJ databases">
        <authorList>
            <person name="Corre E."/>
            <person name="Pelletier E."/>
            <person name="Niang G."/>
            <person name="Scheremetjew M."/>
            <person name="Finn R."/>
            <person name="Kale V."/>
            <person name="Holt S."/>
            <person name="Cochrane G."/>
            <person name="Meng A."/>
            <person name="Brown T."/>
            <person name="Cohen L."/>
        </authorList>
    </citation>
    <scope>NUCLEOTIDE SEQUENCE</scope>
    <source>
        <strain evidence="5">10249 10 AB</strain>
    </source>
</reference>
<name>A0A7S4EED1_9STRA</name>
<evidence type="ECO:0000256" key="2">
    <source>
        <dbReference type="ARBA" id="ARBA00022679"/>
    </source>
</evidence>
<evidence type="ECO:0000256" key="3">
    <source>
        <dbReference type="SAM" id="MobiDB-lite"/>
    </source>
</evidence>
<organism evidence="5">
    <name type="scientific">Pseudo-nitzschia australis</name>
    <dbReference type="NCBI Taxonomy" id="44445"/>
    <lineage>
        <taxon>Eukaryota</taxon>
        <taxon>Sar</taxon>
        <taxon>Stramenopiles</taxon>
        <taxon>Ochrophyta</taxon>
        <taxon>Bacillariophyta</taxon>
        <taxon>Bacillariophyceae</taxon>
        <taxon>Bacillariophycidae</taxon>
        <taxon>Bacillariales</taxon>
        <taxon>Bacillariaceae</taxon>
        <taxon>Pseudo-nitzschia</taxon>
    </lineage>
</organism>
<keyword evidence="4" id="KW-0472">Membrane</keyword>
<gene>
    <name evidence="5" type="ORF">PAUS00366_LOCUS105</name>
</gene>
<feature type="compositionally biased region" description="Low complexity" evidence="3">
    <location>
        <begin position="231"/>
        <end position="247"/>
    </location>
</feature>
<evidence type="ECO:0000313" key="5">
    <source>
        <dbReference type="EMBL" id="CAE0707385.1"/>
    </source>
</evidence>
<dbReference type="AlphaFoldDB" id="A0A7S4EED1"/>
<dbReference type="CDD" id="cd00475">
    <property type="entry name" value="Cis_IPPS"/>
    <property type="match status" value="1"/>
</dbReference>
<dbReference type="Gene3D" id="3.40.1180.10">
    <property type="entry name" value="Decaprenyl diphosphate synthase-like"/>
    <property type="match status" value="1"/>
</dbReference>
<evidence type="ECO:0008006" key="6">
    <source>
        <dbReference type="Google" id="ProtNLM"/>
    </source>
</evidence>
<dbReference type="GO" id="GO:0016094">
    <property type="term" value="P:polyprenol biosynthetic process"/>
    <property type="evidence" value="ECO:0007669"/>
    <property type="project" value="TreeGrafter"/>
</dbReference>
<feature type="compositionally biased region" description="Basic and acidic residues" evidence="3">
    <location>
        <begin position="316"/>
        <end position="333"/>
    </location>
</feature>
<evidence type="ECO:0000256" key="4">
    <source>
        <dbReference type="SAM" id="Phobius"/>
    </source>
</evidence>
<dbReference type="GO" id="GO:0005783">
    <property type="term" value="C:endoplasmic reticulum"/>
    <property type="evidence" value="ECO:0007669"/>
    <property type="project" value="TreeGrafter"/>
</dbReference>
<feature type="compositionally biased region" description="Basic and acidic residues" evidence="3">
    <location>
        <begin position="283"/>
        <end position="292"/>
    </location>
</feature>
<dbReference type="PANTHER" id="PTHR10291:SF43">
    <property type="entry name" value="DEHYDRODOLICHYL DIPHOSPHATE SYNTHASE COMPLEX SUBUNIT DHDDS"/>
    <property type="match status" value="1"/>
</dbReference>
<evidence type="ECO:0000256" key="1">
    <source>
        <dbReference type="ARBA" id="ARBA00005432"/>
    </source>
</evidence>
<sequence length="574" mass="64396">MTTIINHWYCSNCSARHISKMHKLLVSEFSTAMGGPAIDRDSGASIDESSSPISRYASLYYANANINAYFDTNTANNFNDDPDSMELFGLPMIENTSNRCSSPVLLNMDLASSHSDYGYNCDHDHNKPLWWLVLRWMKIMLLKIARSYNAKPFLLVIAPLLLGITIGYFIGIWHRSSHLQLQLQATETKRQRIRPTWVGKVTGWIYILWFRLCLVVSCWFLRDGTSTTRCSTPEGESSPSLSSPITGKNSTKKMPVGCPVSASSGGISSGTDAVSISNCGNKENNDKNDNRPAVDSTATNMNVTGNENTSENTGLKARESKARKLFKSDDGTSRESGVPLDRVPKHVAVIMDGNRRYGKSKYGSAARGHWDGSSKVVEFAKWCIAEHIAVLTVFAFSSENWNRDPAEIASLMQIFAKYCDELRVEAIQRNIKIMVLSTDYEKVPSHVRVNVKRMVNETQHCNGMIMNICLSYGSRGEIVGATKLIVEDVLRDKLDPETIDENAIEERLLTHNCGGDPDVMIRTSGELRISNFLLWQLAYTEFFFVDKPWPAMEKNDLLDVIRNYAKGRSRRFGR</sequence>
<proteinExistence type="inferred from homology"/>
<comment type="similarity">
    <text evidence="1">Belongs to the UPP synthase family.</text>
</comment>
<dbReference type="PROSITE" id="PS01066">
    <property type="entry name" value="UPP_SYNTHASE"/>
    <property type="match status" value="1"/>
</dbReference>
<dbReference type="GO" id="GO:0045547">
    <property type="term" value="F:ditrans,polycis-polyprenyl diphosphate synthase [(2E,6E)-farnesyl diphosphate specific] activity"/>
    <property type="evidence" value="ECO:0007669"/>
    <property type="project" value="TreeGrafter"/>
</dbReference>
<feature type="compositionally biased region" description="Polar residues" evidence="3">
    <location>
        <begin position="296"/>
        <end position="313"/>
    </location>
</feature>
<accession>A0A7S4EED1</accession>
<keyword evidence="4" id="KW-1133">Transmembrane helix</keyword>